<organism evidence="2 3">
    <name type="scientific">Macrosiphum euphorbiae</name>
    <name type="common">potato aphid</name>
    <dbReference type="NCBI Taxonomy" id="13131"/>
    <lineage>
        <taxon>Eukaryota</taxon>
        <taxon>Metazoa</taxon>
        <taxon>Ecdysozoa</taxon>
        <taxon>Arthropoda</taxon>
        <taxon>Hexapoda</taxon>
        <taxon>Insecta</taxon>
        <taxon>Pterygota</taxon>
        <taxon>Neoptera</taxon>
        <taxon>Paraneoptera</taxon>
        <taxon>Hemiptera</taxon>
        <taxon>Sternorrhyncha</taxon>
        <taxon>Aphidomorpha</taxon>
        <taxon>Aphidoidea</taxon>
        <taxon>Aphididae</taxon>
        <taxon>Macrosiphini</taxon>
        <taxon>Macrosiphum</taxon>
    </lineage>
</organism>
<comment type="caution">
    <text evidence="2">The sequence shown here is derived from an EMBL/GenBank/DDBJ whole genome shotgun (WGS) entry which is preliminary data.</text>
</comment>
<dbReference type="Proteomes" id="UP001160148">
    <property type="component" value="Unassembled WGS sequence"/>
</dbReference>
<protein>
    <recommendedName>
        <fullName evidence="1">HAT C-terminal dimerisation domain-containing protein</fullName>
    </recommendedName>
</protein>
<dbReference type="PANTHER" id="PTHR46289">
    <property type="entry name" value="52 KDA REPRESSOR OF THE INHIBITOR OF THE PROTEIN KINASE-LIKE PROTEIN-RELATED"/>
    <property type="match status" value="1"/>
</dbReference>
<evidence type="ECO:0000259" key="1">
    <source>
        <dbReference type="Pfam" id="PF05699"/>
    </source>
</evidence>
<evidence type="ECO:0000313" key="2">
    <source>
        <dbReference type="EMBL" id="CAI6354224.1"/>
    </source>
</evidence>
<feature type="domain" description="HAT C-terminal dimerisation" evidence="1">
    <location>
        <begin position="126"/>
        <end position="185"/>
    </location>
</feature>
<dbReference type="Pfam" id="PF05699">
    <property type="entry name" value="Dimer_Tnp_hAT"/>
    <property type="match status" value="1"/>
</dbReference>
<dbReference type="InterPro" id="IPR052958">
    <property type="entry name" value="IFN-induced_PKR_regulator"/>
</dbReference>
<evidence type="ECO:0000313" key="3">
    <source>
        <dbReference type="Proteomes" id="UP001160148"/>
    </source>
</evidence>
<dbReference type="GO" id="GO:0046983">
    <property type="term" value="F:protein dimerization activity"/>
    <property type="evidence" value="ECO:0007669"/>
    <property type="project" value="InterPro"/>
</dbReference>
<name>A0AAV0WEA8_9HEMI</name>
<dbReference type="AlphaFoldDB" id="A0AAV0WEA8"/>
<gene>
    <name evidence="2" type="ORF">MEUPH1_LOCUS10253</name>
</gene>
<dbReference type="EMBL" id="CARXXK010000002">
    <property type="protein sequence ID" value="CAI6354224.1"/>
    <property type="molecule type" value="Genomic_DNA"/>
</dbReference>
<accession>A0AAV0WEA8</accession>
<sequence>MDIELTVKRLNKRQTNRANPLSDQKMDAETYYKITVFIPYVDYFITELENRFLAHSDIFKGFESLFSSNTILTEVEETSFKKLVEFYKPDVENLKILLVELKLWRLNLSRSSYTVSKSALQALIECDANLFPNIFILIKILCTLPVSTTTPERMFSSLKRIKTYLRNTMSEDRLNGLTMLAVHKNVHIDTEEIINEFAKKPRKLDFICWNYV</sequence>
<dbReference type="PANTHER" id="PTHR46289:SF14">
    <property type="entry name" value="DUF4371 DOMAIN-CONTAINING PROTEIN"/>
    <property type="match status" value="1"/>
</dbReference>
<proteinExistence type="predicted"/>
<dbReference type="InterPro" id="IPR012337">
    <property type="entry name" value="RNaseH-like_sf"/>
</dbReference>
<keyword evidence="3" id="KW-1185">Reference proteome</keyword>
<dbReference type="SUPFAM" id="SSF53098">
    <property type="entry name" value="Ribonuclease H-like"/>
    <property type="match status" value="1"/>
</dbReference>
<reference evidence="2 3" key="1">
    <citation type="submission" date="2023-01" db="EMBL/GenBank/DDBJ databases">
        <authorList>
            <person name="Whitehead M."/>
        </authorList>
    </citation>
    <scope>NUCLEOTIDE SEQUENCE [LARGE SCALE GENOMIC DNA]</scope>
</reference>
<dbReference type="InterPro" id="IPR008906">
    <property type="entry name" value="HATC_C_dom"/>
</dbReference>